<comment type="caution">
    <text evidence="1">The sequence shown here is derived from an EMBL/GenBank/DDBJ whole genome shotgun (WGS) entry which is preliminary data.</text>
</comment>
<name>A0ABU1BJD8_9BURK</name>
<keyword evidence="2" id="KW-1185">Reference proteome</keyword>
<dbReference type="RefSeq" id="WP_338434950.1">
    <property type="nucleotide sequence ID" value="NZ_JAUYVH010000001.1"/>
</dbReference>
<reference evidence="1 2" key="1">
    <citation type="submission" date="2023-08" db="EMBL/GenBank/DDBJ databases">
        <title>Oxalobacteraceae gen .nov., isolated from river sludge outside the plant.</title>
        <authorList>
            <person name="Zhao S.Y."/>
        </authorList>
    </citation>
    <scope>NUCLEOTIDE SEQUENCE [LARGE SCALE GENOMIC DNA]</scope>
    <source>
        <strain evidence="1 2">R-40</strain>
    </source>
</reference>
<gene>
    <name evidence="1" type="ORF">Q8A64_01745</name>
</gene>
<proteinExistence type="predicted"/>
<dbReference type="Proteomes" id="UP001225596">
    <property type="component" value="Unassembled WGS sequence"/>
</dbReference>
<sequence length="55" mass="6218">MHITPEMLRAATEKAVELGILPRRSQMEDLATNMELMQEILKAALEKSAAKQQHD</sequence>
<dbReference type="EMBL" id="JAUYVH010000001">
    <property type="protein sequence ID" value="MDQ9169125.1"/>
    <property type="molecule type" value="Genomic_DNA"/>
</dbReference>
<organism evidence="1 2">
    <name type="scientific">Keguizhuia sedimenti</name>
    <dbReference type="NCBI Taxonomy" id="3064264"/>
    <lineage>
        <taxon>Bacteria</taxon>
        <taxon>Pseudomonadati</taxon>
        <taxon>Pseudomonadota</taxon>
        <taxon>Betaproteobacteria</taxon>
        <taxon>Burkholderiales</taxon>
        <taxon>Oxalobacteraceae</taxon>
        <taxon>Keguizhuia</taxon>
    </lineage>
</organism>
<accession>A0ABU1BJD8</accession>
<evidence type="ECO:0000313" key="2">
    <source>
        <dbReference type="Proteomes" id="UP001225596"/>
    </source>
</evidence>
<evidence type="ECO:0000313" key="1">
    <source>
        <dbReference type="EMBL" id="MDQ9169125.1"/>
    </source>
</evidence>
<protein>
    <submittedName>
        <fullName evidence="1">Uncharacterized protein</fullName>
    </submittedName>
</protein>